<sequence length="135" mass="14840">MLIQETVSEMEAAEKTANLQLLPDHLAAEKTANLQLLPDRLAAADAVVDGLRKALRTTNNPGTLTFMSSAKAAMAFNTALLRQMRELSPNITEIAQLHMINRILSAIDPTAINTFASKWAKYVGTKVPKTRNYVF</sequence>
<dbReference type="AlphaFoldDB" id="A0A0P1A9Z6"/>
<keyword evidence="2" id="KW-1185">Reference proteome</keyword>
<reference evidence="2" key="1">
    <citation type="submission" date="2014-09" db="EMBL/GenBank/DDBJ databases">
        <authorList>
            <person name="Sharma Rahul"/>
            <person name="Thines Marco"/>
        </authorList>
    </citation>
    <scope>NUCLEOTIDE SEQUENCE [LARGE SCALE GENOMIC DNA]</scope>
</reference>
<protein>
    <submittedName>
        <fullName evidence="1">Uncharacterized protein</fullName>
    </submittedName>
</protein>
<dbReference type="GeneID" id="36400399"/>
<organism evidence="1 2">
    <name type="scientific">Plasmopara halstedii</name>
    <name type="common">Downy mildew of sunflower</name>
    <dbReference type="NCBI Taxonomy" id="4781"/>
    <lineage>
        <taxon>Eukaryota</taxon>
        <taxon>Sar</taxon>
        <taxon>Stramenopiles</taxon>
        <taxon>Oomycota</taxon>
        <taxon>Peronosporomycetes</taxon>
        <taxon>Peronosporales</taxon>
        <taxon>Peronosporaceae</taxon>
        <taxon>Plasmopara</taxon>
    </lineage>
</organism>
<dbReference type="EMBL" id="CCYD01000288">
    <property type="protein sequence ID" value="CEG37564.1"/>
    <property type="molecule type" value="Genomic_DNA"/>
</dbReference>
<evidence type="ECO:0000313" key="1">
    <source>
        <dbReference type="EMBL" id="CEG37564.1"/>
    </source>
</evidence>
<evidence type="ECO:0000313" key="2">
    <source>
        <dbReference type="Proteomes" id="UP000054928"/>
    </source>
</evidence>
<proteinExistence type="predicted"/>
<dbReference type="RefSeq" id="XP_024573933.1">
    <property type="nucleotide sequence ID" value="XM_024722902.1"/>
</dbReference>
<dbReference type="Proteomes" id="UP000054928">
    <property type="component" value="Unassembled WGS sequence"/>
</dbReference>
<name>A0A0P1A9Z6_PLAHL</name>
<accession>A0A0P1A9Z6</accession>